<evidence type="ECO:0000256" key="3">
    <source>
        <dbReference type="ARBA" id="ARBA00023004"/>
    </source>
</evidence>
<evidence type="ECO:0000313" key="6">
    <source>
        <dbReference type="EMBL" id="TCZ72912.1"/>
    </source>
</evidence>
<dbReference type="OrthoDB" id="9809720at2"/>
<dbReference type="InterPro" id="IPR051459">
    <property type="entry name" value="Cytochrome_c-type_DH"/>
</dbReference>
<dbReference type="Proteomes" id="UP000295164">
    <property type="component" value="Unassembled WGS sequence"/>
</dbReference>
<evidence type="ECO:0000313" key="7">
    <source>
        <dbReference type="Proteomes" id="UP000295164"/>
    </source>
</evidence>
<dbReference type="GO" id="GO:0020037">
    <property type="term" value="F:heme binding"/>
    <property type="evidence" value="ECO:0007669"/>
    <property type="project" value="InterPro"/>
</dbReference>
<keyword evidence="7" id="KW-1185">Reference proteome</keyword>
<evidence type="ECO:0000259" key="5">
    <source>
        <dbReference type="PROSITE" id="PS51007"/>
    </source>
</evidence>
<keyword evidence="3 4" id="KW-0408">Iron</keyword>
<feature type="domain" description="Cytochrome c" evidence="5">
    <location>
        <begin position="194"/>
        <end position="308"/>
    </location>
</feature>
<dbReference type="PROSITE" id="PS51007">
    <property type="entry name" value="CYTC"/>
    <property type="match status" value="2"/>
</dbReference>
<proteinExistence type="predicted"/>
<gene>
    <name evidence="6" type="ORF">E0486_07560</name>
</gene>
<name>A0A4V2WMU0_9BACT</name>
<dbReference type="GO" id="GO:0009055">
    <property type="term" value="F:electron transfer activity"/>
    <property type="evidence" value="ECO:0007669"/>
    <property type="project" value="InterPro"/>
</dbReference>
<evidence type="ECO:0000256" key="4">
    <source>
        <dbReference type="PROSITE-ProRule" id="PRU00433"/>
    </source>
</evidence>
<dbReference type="PANTHER" id="PTHR35008:SF8">
    <property type="entry name" value="ALCOHOL DEHYDROGENASE CYTOCHROME C SUBUNIT"/>
    <property type="match status" value="1"/>
</dbReference>
<accession>A0A4V2WMU0</accession>
<dbReference type="InterPro" id="IPR036909">
    <property type="entry name" value="Cyt_c-like_dom_sf"/>
</dbReference>
<evidence type="ECO:0000256" key="1">
    <source>
        <dbReference type="ARBA" id="ARBA00022617"/>
    </source>
</evidence>
<organism evidence="6 7">
    <name type="scientific">Flaviaesturariibacter aridisoli</name>
    <dbReference type="NCBI Taxonomy" id="2545761"/>
    <lineage>
        <taxon>Bacteria</taxon>
        <taxon>Pseudomonadati</taxon>
        <taxon>Bacteroidota</taxon>
        <taxon>Chitinophagia</taxon>
        <taxon>Chitinophagales</taxon>
        <taxon>Chitinophagaceae</taxon>
        <taxon>Flaviaestuariibacter</taxon>
    </lineage>
</organism>
<keyword evidence="2 4" id="KW-0479">Metal-binding</keyword>
<protein>
    <submittedName>
        <fullName evidence="6">Cytochrome c</fullName>
    </submittedName>
</protein>
<dbReference type="AlphaFoldDB" id="A0A4V2WMU0"/>
<dbReference type="PANTHER" id="PTHR35008">
    <property type="entry name" value="BLL4482 PROTEIN-RELATED"/>
    <property type="match status" value="1"/>
</dbReference>
<dbReference type="GO" id="GO:0046872">
    <property type="term" value="F:metal ion binding"/>
    <property type="evidence" value="ECO:0007669"/>
    <property type="project" value="UniProtKB-KW"/>
</dbReference>
<comment type="caution">
    <text evidence="6">The sequence shown here is derived from an EMBL/GenBank/DDBJ whole genome shotgun (WGS) entry which is preliminary data.</text>
</comment>
<dbReference type="SUPFAM" id="SSF46626">
    <property type="entry name" value="Cytochrome c"/>
    <property type="match status" value="2"/>
</dbReference>
<feature type="domain" description="Cytochrome c" evidence="5">
    <location>
        <begin position="48"/>
        <end position="148"/>
    </location>
</feature>
<dbReference type="InterPro" id="IPR009056">
    <property type="entry name" value="Cyt_c-like_dom"/>
</dbReference>
<reference evidence="6 7" key="1">
    <citation type="submission" date="2019-03" db="EMBL/GenBank/DDBJ databases">
        <authorList>
            <person name="Kim M.K.M."/>
        </authorList>
    </citation>
    <scope>NUCLEOTIDE SEQUENCE [LARGE SCALE GENOMIC DNA]</scope>
    <source>
        <strain evidence="6 7">17J68-15</strain>
    </source>
</reference>
<evidence type="ECO:0000256" key="2">
    <source>
        <dbReference type="ARBA" id="ARBA00022723"/>
    </source>
</evidence>
<keyword evidence="1 4" id="KW-0349">Heme</keyword>
<dbReference type="EMBL" id="SKFH01000009">
    <property type="protein sequence ID" value="TCZ72912.1"/>
    <property type="molecule type" value="Genomic_DNA"/>
</dbReference>
<sequence length="318" mass="35304">MKKVLRYLLFTVLGLVVLVGLAASFVAVRGIPTQKAQHIDLKVDPTPARLARGEQLASLLCKSCHLDPNTNKFTGKRLDDAPQFGSIYSRNITQHPEFGIGKWSDGDLAYLLRTGVRPDGTYIPLMVALKESSDEDIYSIIAFLRSGHTWVQPDNTRQPQTKYSFLTKFLTNAGILLKPGTYPTKPIPQPDTTNKAAWGRYIALQLDCWVCHSKDFLKLDSDHPENSLGYFGGGNALKTPDGKDIFSRNLTMDEATGIGRWSEADFLRAVKFGQAPAGQPALREPMPKFSTLSDAETRAIFAYLKTVPKISNPVERKF</sequence>
<dbReference type="RefSeq" id="WP_131851547.1">
    <property type="nucleotide sequence ID" value="NZ_SKFH01000009.1"/>
</dbReference>
<dbReference type="Gene3D" id="1.10.760.10">
    <property type="entry name" value="Cytochrome c-like domain"/>
    <property type="match status" value="2"/>
</dbReference>